<dbReference type="AlphaFoldDB" id="A0A2Z7CTS5"/>
<dbReference type="GO" id="GO:0102965">
    <property type="term" value="F:alcohol-forming long-chain fatty acyl-CoA reductase activity"/>
    <property type="evidence" value="ECO:0007669"/>
    <property type="project" value="UniProtKB-EC"/>
</dbReference>
<keyword evidence="8" id="KW-1185">Reference proteome</keyword>
<keyword evidence="2 4" id="KW-0444">Lipid biosynthesis</keyword>
<dbReference type="EMBL" id="KQ994489">
    <property type="protein sequence ID" value="KZV48119.1"/>
    <property type="molecule type" value="Genomic_DNA"/>
</dbReference>
<dbReference type="Proteomes" id="UP000250235">
    <property type="component" value="Unassembled WGS sequence"/>
</dbReference>
<evidence type="ECO:0000256" key="2">
    <source>
        <dbReference type="ARBA" id="ARBA00022516"/>
    </source>
</evidence>
<dbReference type="InterPro" id="IPR013120">
    <property type="entry name" value="FAR_NAD-bd"/>
</dbReference>
<evidence type="ECO:0000256" key="4">
    <source>
        <dbReference type="RuleBase" id="RU363097"/>
    </source>
</evidence>
<evidence type="ECO:0000313" key="7">
    <source>
        <dbReference type="EMBL" id="KZV48119.1"/>
    </source>
</evidence>
<dbReference type="InterPro" id="IPR036291">
    <property type="entry name" value="NAD(P)-bd_dom_sf"/>
</dbReference>
<evidence type="ECO:0000256" key="1">
    <source>
        <dbReference type="ARBA" id="ARBA00005928"/>
    </source>
</evidence>
<keyword evidence="4" id="KW-0560">Oxidoreductase</keyword>
<dbReference type="OrthoDB" id="429813at2759"/>
<keyword evidence="3 4" id="KW-0443">Lipid metabolism</keyword>
<evidence type="ECO:0000259" key="5">
    <source>
        <dbReference type="Pfam" id="PF03015"/>
    </source>
</evidence>
<dbReference type="Pfam" id="PF03015">
    <property type="entry name" value="Sterile"/>
    <property type="match status" value="1"/>
</dbReference>
<gene>
    <name evidence="7" type="ORF">F511_28761</name>
</gene>
<evidence type="ECO:0000259" key="6">
    <source>
        <dbReference type="Pfam" id="PF07993"/>
    </source>
</evidence>
<dbReference type="PANTHER" id="PTHR11011:SF105">
    <property type="entry name" value="FATTY ACYL-COA REDUCTASE"/>
    <property type="match status" value="1"/>
</dbReference>
<dbReference type="EC" id="1.2.1.84" evidence="4"/>
<dbReference type="PANTHER" id="PTHR11011">
    <property type="entry name" value="MALE STERILITY PROTEIN 2-RELATED"/>
    <property type="match status" value="1"/>
</dbReference>
<dbReference type="Gene3D" id="3.40.50.720">
    <property type="entry name" value="NAD(P)-binding Rossmann-like Domain"/>
    <property type="match status" value="1"/>
</dbReference>
<sequence>MDESEIFKHFEGKTILITGATGFLAKIFLEKTLRVQPNVKKLFLLIRPTTERSVERRLHEEILGLDLFRVLREGMGDDWSSLVEKVIPVPGDISVDNLGILDSVLRHNMLQEIDIIVNSAATTTFDERYDVALGINALGAMHVEKFARGCSKLETLLHVSTAYVHGNAVGLTPERAFRKGETLDGAKISYLDINMETKIAQERLRELQTQNATEKEITRAMKDLGIERSMLHGWPNTYVFTKAMGEMILENFNEEANLIIVRPTIITSTISEPFCGWIEGLRTLDSIFVAYGKGKLKFFAGDPESTLDMIPGDMVVNCMMAAIAVAASSSSDSDESRLSIYHIGSSNCNPLKFGELKWLMHRFLIENPLLDDKGKPIKVGQPTTLNTMASFHRYIATHYLPFVKALQLGNIIFCKSFESAYTTTRRRISQVMRLAELYKPYIFFQGIFDDSNTKNLRKSIRSSQTNMNLLNFDPTHIQWDEYFLKTHFVGIGKYALK</sequence>
<evidence type="ECO:0000313" key="8">
    <source>
        <dbReference type="Proteomes" id="UP000250235"/>
    </source>
</evidence>
<feature type="domain" description="Fatty acyl-CoA reductase C-terminal" evidence="5">
    <location>
        <begin position="398"/>
        <end position="497"/>
    </location>
</feature>
<dbReference type="GO" id="GO:0080019">
    <property type="term" value="F:alcohol-forming very long-chain fatty acyl-CoA reductase activity"/>
    <property type="evidence" value="ECO:0007669"/>
    <property type="project" value="InterPro"/>
</dbReference>
<evidence type="ECO:0000256" key="3">
    <source>
        <dbReference type="ARBA" id="ARBA00023098"/>
    </source>
</evidence>
<organism evidence="7 8">
    <name type="scientific">Dorcoceras hygrometricum</name>
    <dbReference type="NCBI Taxonomy" id="472368"/>
    <lineage>
        <taxon>Eukaryota</taxon>
        <taxon>Viridiplantae</taxon>
        <taxon>Streptophyta</taxon>
        <taxon>Embryophyta</taxon>
        <taxon>Tracheophyta</taxon>
        <taxon>Spermatophyta</taxon>
        <taxon>Magnoliopsida</taxon>
        <taxon>eudicotyledons</taxon>
        <taxon>Gunneridae</taxon>
        <taxon>Pentapetalae</taxon>
        <taxon>asterids</taxon>
        <taxon>lamiids</taxon>
        <taxon>Lamiales</taxon>
        <taxon>Gesneriaceae</taxon>
        <taxon>Didymocarpoideae</taxon>
        <taxon>Trichosporeae</taxon>
        <taxon>Loxocarpinae</taxon>
        <taxon>Dorcoceras</taxon>
    </lineage>
</organism>
<feature type="domain" description="Thioester reductase (TE)" evidence="6">
    <location>
        <begin position="17"/>
        <end position="319"/>
    </location>
</feature>
<dbReference type="GO" id="GO:0035336">
    <property type="term" value="P:long-chain fatty-acyl-CoA metabolic process"/>
    <property type="evidence" value="ECO:0007669"/>
    <property type="project" value="TreeGrafter"/>
</dbReference>
<comment type="function">
    <text evidence="4">Catalyzes the reduction of fatty acyl-CoA to fatty alcohols.</text>
</comment>
<reference evidence="7 8" key="1">
    <citation type="journal article" date="2015" name="Proc. Natl. Acad. Sci. U.S.A.">
        <title>The resurrection genome of Boea hygrometrica: A blueprint for survival of dehydration.</title>
        <authorList>
            <person name="Xiao L."/>
            <person name="Yang G."/>
            <person name="Zhang L."/>
            <person name="Yang X."/>
            <person name="Zhao S."/>
            <person name="Ji Z."/>
            <person name="Zhou Q."/>
            <person name="Hu M."/>
            <person name="Wang Y."/>
            <person name="Chen M."/>
            <person name="Xu Y."/>
            <person name="Jin H."/>
            <person name="Xiao X."/>
            <person name="Hu G."/>
            <person name="Bao F."/>
            <person name="Hu Y."/>
            <person name="Wan P."/>
            <person name="Li L."/>
            <person name="Deng X."/>
            <person name="Kuang T."/>
            <person name="Xiang C."/>
            <person name="Zhu J.K."/>
            <person name="Oliver M.J."/>
            <person name="He Y."/>
        </authorList>
    </citation>
    <scope>NUCLEOTIDE SEQUENCE [LARGE SCALE GENOMIC DNA]</scope>
    <source>
        <strain evidence="8">cv. XS01</strain>
    </source>
</reference>
<name>A0A2Z7CTS5_9LAMI</name>
<dbReference type="GO" id="GO:0010345">
    <property type="term" value="P:suberin biosynthetic process"/>
    <property type="evidence" value="ECO:0007669"/>
    <property type="project" value="TreeGrafter"/>
</dbReference>
<dbReference type="Pfam" id="PF07993">
    <property type="entry name" value="NAD_binding_4"/>
    <property type="match status" value="1"/>
</dbReference>
<keyword evidence="4" id="KW-0521">NADP</keyword>
<comment type="similarity">
    <text evidence="1 4">Belongs to the fatty acyl-CoA reductase family.</text>
</comment>
<protein>
    <recommendedName>
        <fullName evidence="4">Fatty acyl-CoA reductase</fullName>
        <ecNumber evidence="4">1.2.1.84</ecNumber>
    </recommendedName>
</protein>
<dbReference type="InterPro" id="IPR033640">
    <property type="entry name" value="FAR_C"/>
</dbReference>
<dbReference type="InterPro" id="IPR026055">
    <property type="entry name" value="FAR"/>
</dbReference>
<accession>A0A2Z7CTS5</accession>
<dbReference type="CDD" id="cd09071">
    <property type="entry name" value="FAR_C"/>
    <property type="match status" value="1"/>
</dbReference>
<comment type="catalytic activity">
    <reaction evidence="4">
        <text>a long-chain fatty acyl-CoA + 2 NADPH + 2 H(+) = a long-chain primary fatty alcohol + 2 NADP(+) + CoA</text>
        <dbReference type="Rhea" id="RHEA:52716"/>
        <dbReference type="ChEBI" id="CHEBI:15378"/>
        <dbReference type="ChEBI" id="CHEBI:57287"/>
        <dbReference type="ChEBI" id="CHEBI:57783"/>
        <dbReference type="ChEBI" id="CHEBI:58349"/>
        <dbReference type="ChEBI" id="CHEBI:77396"/>
        <dbReference type="ChEBI" id="CHEBI:83139"/>
        <dbReference type="EC" id="1.2.1.84"/>
    </reaction>
</comment>
<dbReference type="CDD" id="cd05236">
    <property type="entry name" value="FAR-N_SDR_e"/>
    <property type="match status" value="1"/>
</dbReference>
<proteinExistence type="inferred from homology"/>
<dbReference type="SUPFAM" id="SSF51735">
    <property type="entry name" value="NAD(P)-binding Rossmann-fold domains"/>
    <property type="match status" value="1"/>
</dbReference>